<protein>
    <submittedName>
        <fullName evidence="1">Uncharacterized protein</fullName>
    </submittedName>
</protein>
<name>A0AAW3LZK9_PSESS</name>
<accession>A0AAW3LZK9</accession>
<dbReference type="AlphaFoldDB" id="A0AAW3LZK9"/>
<dbReference type="Proteomes" id="UP000054513">
    <property type="component" value="Unassembled WGS sequence"/>
</dbReference>
<evidence type="ECO:0000313" key="1">
    <source>
        <dbReference type="EMBL" id="KTC59065.1"/>
    </source>
</evidence>
<gene>
    <name evidence="1" type="ORF">AO287_21465</name>
</gene>
<sequence length="134" mass="14808">MNGTEGVGWYATEQEAAADWNRRAQPADQQGEPVAHCVERRNGYGEWINDAKSWVDGAPCCEIVEYCAKYPELMRVRLAYAQPATAKVDERLTQATAFVQKLRDAAAGQPSFATGYLSDILDVLQGRAKLNTPQ</sequence>
<dbReference type="EMBL" id="LKCI01000031">
    <property type="protein sequence ID" value="KTC59065.1"/>
    <property type="molecule type" value="Genomic_DNA"/>
</dbReference>
<proteinExistence type="predicted"/>
<reference evidence="1 2" key="1">
    <citation type="submission" date="2015-09" db="EMBL/GenBank/DDBJ databases">
        <title>Genome sequence of ICMP 19499.</title>
        <authorList>
            <person name="Visnovsky S.B."/>
            <person name="Lu A."/>
            <person name="Panda P."/>
            <person name="Pitman A.R."/>
        </authorList>
    </citation>
    <scope>NUCLEOTIDE SEQUENCE [LARGE SCALE GENOMIC DNA]</scope>
    <source>
        <strain evidence="1 2">ICMP 19499</strain>
    </source>
</reference>
<organism evidence="1 2">
    <name type="scientific">Pseudomonas savastanoi</name>
    <name type="common">Pseudomonas syringae pv. savastanoi</name>
    <dbReference type="NCBI Taxonomy" id="29438"/>
    <lineage>
        <taxon>Bacteria</taxon>
        <taxon>Pseudomonadati</taxon>
        <taxon>Pseudomonadota</taxon>
        <taxon>Gammaproteobacteria</taxon>
        <taxon>Pseudomonadales</taxon>
        <taxon>Pseudomonadaceae</taxon>
        <taxon>Pseudomonas</taxon>
    </lineage>
</organism>
<evidence type="ECO:0000313" key="2">
    <source>
        <dbReference type="Proteomes" id="UP000054513"/>
    </source>
</evidence>
<comment type="caution">
    <text evidence="1">The sequence shown here is derived from an EMBL/GenBank/DDBJ whole genome shotgun (WGS) entry which is preliminary data.</text>
</comment>